<dbReference type="eggNOG" id="arCOG01695">
    <property type="taxonomic scope" value="Archaea"/>
</dbReference>
<sequence length="665" mass="75542">MLKKAMDILDVYAWVGRHGASLTSCFVDNAYHCKSYWILKLRCPSGVTHLKIEPAVRIHLSQSIPEEKDIDGFTRFLRSRVRDSRILSVRQPWWERIVVLETGAREKPLRHYIEVVPRGQWVVADPSDRIIYSTRFTEYRDRVIKPSETYKPPPFKGSDPWDSATLRDRLKEGRDLVRALVTAWGLPGHIAEEILYRAGLLEAKNKRVSEIPSPDVERLIEEYGSIVREASTGMGYLVYSGENTLDIYTSYNPLLFRDVYNNSVKQVEDINTAIDAYFTEYEAELERQRRLDELAAAVKEIEARIKRQEEVIRGYREEVEKIGRILQLIYGNYASVNEALECARSTRAVKGWEHIAKDCPGVVGVYKDKGIVVLRVNGEVLELSIRKGLDKQVVELEKKRGELVGKIESAVKVLEEMRRQLNEASSTMSIEDKTVRRLSPTLWYERFHWLFTRNGFLAIGGRDQSQNEMVVRKYLGDNDVFIHADIHGGSAVVLKSRGLHSVEDVVDASYLAACYSRAWRAGFSFIEVFWVPGSQVSKTPPSGEYLPRGAFMIYGSKNFLSIPLRLAVGARFFSDDIYGDYIKVIVGSEELVSRQAIAYAVLTPGDEDVRDVSESIREFLEKAVLEYKGARYRIGLAEVESRIPGPSRIIGLHRGAVSEASGQST</sequence>
<dbReference type="EMBL" id="CP002363">
    <property type="protein sequence ID" value="ADV64515.1"/>
    <property type="molecule type" value="Genomic_DNA"/>
</dbReference>
<proteinExistence type="predicted"/>
<accession>E8R7M0</accession>
<dbReference type="STRING" id="765177.Desmu_0196"/>
<dbReference type="GO" id="GO:0072344">
    <property type="term" value="P:rescue of stalled ribosome"/>
    <property type="evidence" value="ECO:0007669"/>
    <property type="project" value="TreeGrafter"/>
</dbReference>
<keyword evidence="4" id="KW-1185">Reference proteome</keyword>
<dbReference type="Proteomes" id="UP000001068">
    <property type="component" value="Chromosome"/>
</dbReference>
<feature type="domain" description="NFACT RNA-binding" evidence="2">
    <location>
        <begin position="447"/>
        <end position="555"/>
    </location>
</feature>
<dbReference type="InterPro" id="IPR008532">
    <property type="entry name" value="NFACT_RNA-bd"/>
</dbReference>
<dbReference type="PANTHER" id="PTHR15239:SF6">
    <property type="entry name" value="RIBOSOME QUALITY CONTROL COMPLEX SUBUNIT NEMF"/>
    <property type="match status" value="1"/>
</dbReference>
<name>E8R7M0_DESM0</name>
<dbReference type="HOGENOM" id="CLU_003612_2_1_2"/>
<evidence type="ECO:0000259" key="2">
    <source>
        <dbReference type="Pfam" id="PF05670"/>
    </source>
</evidence>
<feature type="coiled-coil region" evidence="1">
    <location>
        <begin position="291"/>
        <end position="318"/>
    </location>
</feature>
<dbReference type="GO" id="GO:1990112">
    <property type="term" value="C:RQC complex"/>
    <property type="evidence" value="ECO:0007669"/>
    <property type="project" value="TreeGrafter"/>
</dbReference>
<keyword evidence="1" id="KW-0175">Coiled coil</keyword>
<dbReference type="GO" id="GO:0000049">
    <property type="term" value="F:tRNA binding"/>
    <property type="evidence" value="ECO:0007669"/>
    <property type="project" value="TreeGrafter"/>
</dbReference>
<dbReference type="NCBIfam" id="NF041120">
    <property type="entry name" value="RqcH_arch"/>
    <property type="match status" value="1"/>
</dbReference>
<evidence type="ECO:0000256" key="1">
    <source>
        <dbReference type="SAM" id="Coils"/>
    </source>
</evidence>
<dbReference type="Pfam" id="PF05833">
    <property type="entry name" value="NFACT_N"/>
    <property type="match status" value="1"/>
</dbReference>
<dbReference type="Gene3D" id="2.30.310.10">
    <property type="entry name" value="ibrinogen binding protein from staphylococcus aureus domain"/>
    <property type="match status" value="1"/>
</dbReference>
<protein>
    <recommendedName>
        <fullName evidence="2">NFACT RNA-binding domain-containing protein</fullName>
    </recommendedName>
</protein>
<reference evidence="4" key="1">
    <citation type="submission" date="2010-11" db="EMBL/GenBank/DDBJ databases">
        <title>The complete genome of Desulfurococcus mucosus DSM 2162.</title>
        <authorList>
            <consortium name="US DOE Joint Genome Institute (JGI-PGF)"/>
            <person name="Lucas S."/>
            <person name="Copeland A."/>
            <person name="Lapidus A."/>
            <person name="Bruce D."/>
            <person name="Goodwin L."/>
            <person name="Pitluck S."/>
            <person name="Kyrpides N."/>
            <person name="Mavromatis K."/>
            <person name="Pagani I."/>
            <person name="Ivanova N."/>
            <person name="Ovchinnikova G."/>
            <person name="Chertkov O."/>
            <person name="Held B."/>
            <person name="Brettin T."/>
            <person name="Detter J.C."/>
            <person name="Tapia R."/>
            <person name="Han C."/>
            <person name="Land M."/>
            <person name="Hauser L."/>
            <person name="Markowitz V."/>
            <person name="Cheng J.-F."/>
            <person name="Hugenholtz P."/>
            <person name="Woyke T."/>
            <person name="Wu D."/>
            <person name="Wirth R."/>
            <person name="Bilek Y."/>
            <person name="Hader T."/>
            <person name="Klenk H.-P."/>
            <person name="Eisen J.A."/>
        </authorList>
    </citation>
    <scope>NUCLEOTIDE SEQUENCE [LARGE SCALE GENOMIC DNA]</scope>
    <source>
        <strain evidence="4">ATCC 35584 / DSM 2162 / JCM 9187 / O7/1</strain>
    </source>
</reference>
<reference evidence="3 4" key="2">
    <citation type="journal article" date="2011" name="Stand. Genomic Sci.">
        <title>Complete genome sequence of Desulfurococcus mucosus type strain (O7/1).</title>
        <authorList>
            <person name="Wirth R."/>
            <person name="Chertkov O."/>
            <person name="Held B."/>
            <person name="Lapidus A."/>
            <person name="Nolan M."/>
            <person name="Lucas S."/>
            <person name="Hammon N."/>
            <person name="Deshpande S."/>
            <person name="Cheng J.F."/>
            <person name="Tapia R."/>
            <person name="Han C."/>
            <person name="Goodwin L."/>
            <person name="Pitluck S."/>
            <person name="Liolios K."/>
            <person name="Ioanna P."/>
            <person name="Ivanova N."/>
            <person name="Mavromatis K."/>
            <person name="Mikhailova N."/>
            <person name="Pati A."/>
            <person name="Chen A."/>
            <person name="Palaniappan K."/>
            <person name="Land M."/>
            <person name="Hauser L."/>
            <person name="Chang Y.J."/>
            <person name="Jeffries C.D."/>
            <person name="Bilek Y."/>
            <person name="Hader T."/>
            <person name="Rohde M."/>
            <person name="Spring S."/>
            <person name="Sikorski J."/>
            <person name="Goker M."/>
            <person name="Woyke T."/>
            <person name="Bristow J."/>
            <person name="Eisen J.A."/>
            <person name="Markowitz V."/>
            <person name="Hugenholtz P."/>
            <person name="Kyrpides N.C."/>
            <person name="Klenk H.P."/>
        </authorList>
    </citation>
    <scope>NUCLEOTIDE SEQUENCE [LARGE SCALE GENOMIC DNA]</scope>
    <source>
        <strain evidence="4">ATCC 35584 / DSM 2162 / JCM 9187 / O7/1</strain>
    </source>
</reference>
<evidence type="ECO:0000313" key="3">
    <source>
        <dbReference type="EMBL" id="ADV64515.1"/>
    </source>
</evidence>
<organism evidence="3 4">
    <name type="scientific">Desulfurococcus mucosus (strain ATCC 35584 / DSM 2162 / JCM 9187 / O7/1)</name>
    <dbReference type="NCBI Taxonomy" id="765177"/>
    <lineage>
        <taxon>Archaea</taxon>
        <taxon>Thermoproteota</taxon>
        <taxon>Thermoprotei</taxon>
        <taxon>Desulfurococcales</taxon>
        <taxon>Desulfurococcaceae</taxon>
        <taxon>Desulfurococcus</taxon>
    </lineage>
</organism>
<evidence type="ECO:0000313" key="4">
    <source>
        <dbReference type="Proteomes" id="UP000001068"/>
    </source>
</evidence>
<dbReference type="Pfam" id="PF05670">
    <property type="entry name" value="NFACT-R_1"/>
    <property type="match status" value="1"/>
</dbReference>
<dbReference type="KEGG" id="dmu:Desmu_0196"/>
<dbReference type="AlphaFoldDB" id="E8R7M0"/>
<gene>
    <name evidence="3" type="ordered locus">Desmu_0196</name>
</gene>
<dbReference type="PANTHER" id="PTHR15239">
    <property type="entry name" value="NUCLEAR EXPORT MEDIATOR FACTOR NEMF"/>
    <property type="match status" value="1"/>
</dbReference>
<dbReference type="GO" id="GO:0043023">
    <property type="term" value="F:ribosomal large subunit binding"/>
    <property type="evidence" value="ECO:0007669"/>
    <property type="project" value="TreeGrafter"/>
</dbReference>
<dbReference type="InterPro" id="IPR051608">
    <property type="entry name" value="RQC_Subunit_NEMF"/>
</dbReference>